<feature type="compositionally biased region" description="Low complexity" evidence="1">
    <location>
        <begin position="1"/>
        <end position="19"/>
    </location>
</feature>
<feature type="compositionally biased region" description="Polar residues" evidence="1">
    <location>
        <begin position="138"/>
        <end position="166"/>
    </location>
</feature>
<feature type="compositionally biased region" description="Polar residues" evidence="1">
    <location>
        <begin position="209"/>
        <end position="239"/>
    </location>
</feature>
<keyword evidence="3" id="KW-1185">Reference proteome</keyword>
<feature type="compositionally biased region" description="Polar residues" evidence="1">
    <location>
        <begin position="176"/>
        <end position="187"/>
    </location>
</feature>
<dbReference type="AlphaFoldDB" id="A0A3S0ZBA6"/>
<feature type="compositionally biased region" description="Basic residues" evidence="1">
    <location>
        <begin position="43"/>
        <end position="55"/>
    </location>
</feature>
<accession>A0A3S0ZBA6</accession>
<dbReference type="EMBL" id="RQTK01001289">
    <property type="protein sequence ID" value="RUS70998.1"/>
    <property type="molecule type" value="Genomic_DNA"/>
</dbReference>
<name>A0A3S0ZBA6_ELYCH</name>
<feature type="compositionally biased region" description="Polar residues" evidence="1">
    <location>
        <begin position="112"/>
        <end position="128"/>
    </location>
</feature>
<evidence type="ECO:0000313" key="2">
    <source>
        <dbReference type="EMBL" id="RUS70998.1"/>
    </source>
</evidence>
<dbReference type="OrthoDB" id="10498844at2759"/>
<feature type="compositionally biased region" description="Polar residues" evidence="1">
    <location>
        <begin position="21"/>
        <end position="38"/>
    </location>
</feature>
<evidence type="ECO:0000256" key="1">
    <source>
        <dbReference type="SAM" id="MobiDB-lite"/>
    </source>
</evidence>
<dbReference type="Proteomes" id="UP000271974">
    <property type="component" value="Unassembled WGS sequence"/>
</dbReference>
<feature type="region of interest" description="Disordered" evidence="1">
    <location>
        <begin position="1"/>
        <end position="256"/>
    </location>
</feature>
<reference evidence="2 3" key="1">
    <citation type="submission" date="2019-01" db="EMBL/GenBank/DDBJ databases">
        <title>A draft genome assembly of the solar-powered sea slug Elysia chlorotica.</title>
        <authorList>
            <person name="Cai H."/>
            <person name="Li Q."/>
            <person name="Fang X."/>
            <person name="Li J."/>
            <person name="Curtis N.E."/>
            <person name="Altenburger A."/>
            <person name="Shibata T."/>
            <person name="Feng M."/>
            <person name="Maeda T."/>
            <person name="Schwartz J.A."/>
            <person name="Shigenobu S."/>
            <person name="Lundholm N."/>
            <person name="Nishiyama T."/>
            <person name="Yang H."/>
            <person name="Hasebe M."/>
            <person name="Li S."/>
            <person name="Pierce S.K."/>
            <person name="Wang J."/>
        </authorList>
    </citation>
    <scope>NUCLEOTIDE SEQUENCE [LARGE SCALE GENOMIC DNA]</scope>
    <source>
        <strain evidence="2">EC2010</strain>
        <tissue evidence="2">Whole organism of an adult</tissue>
    </source>
</reference>
<sequence length="256" mass="27728">MTEQGPIPKTDTPVTDPPTQEAANHTTEGNPSNNQLESEGSPKRRPYSVAPRHKIGGLILDFGHTPHLKTPTAPQSREPSIDPGQHHQHQSTLKTPAAPQTREPSIDPGQHYQHQSSLKTPTAPQTREPSIDERGALSSLSGTLNASFTGSPRKNSFGPSASQSRRNSLHMDSRKSTMLGSRRSTMLGQAGTPVSVGMLSPDGRRGSFPQGTSDELDPMNSSRSTLATGRSKNTSQTNAKKYKRIPYGHQRQFELA</sequence>
<proteinExistence type="predicted"/>
<protein>
    <submittedName>
        <fullName evidence="2">Uncharacterized protein</fullName>
    </submittedName>
</protein>
<organism evidence="2 3">
    <name type="scientific">Elysia chlorotica</name>
    <name type="common">Eastern emerald elysia</name>
    <name type="synonym">Sea slug</name>
    <dbReference type="NCBI Taxonomy" id="188477"/>
    <lineage>
        <taxon>Eukaryota</taxon>
        <taxon>Metazoa</taxon>
        <taxon>Spiralia</taxon>
        <taxon>Lophotrochozoa</taxon>
        <taxon>Mollusca</taxon>
        <taxon>Gastropoda</taxon>
        <taxon>Heterobranchia</taxon>
        <taxon>Euthyneura</taxon>
        <taxon>Panpulmonata</taxon>
        <taxon>Sacoglossa</taxon>
        <taxon>Placobranchoidea</taxon>
        <taxon>Plakobranchidae</taxon>
        <taxon>Elysia</taxon>
    </lineage>
</organism>
<gene>
    <name evidence="2" type="ORF">EGW08_021233</name>
</gene>
<evidence type="ECO:0000313" key="3">
    <source>
        <dbReference type="Proteomes" id="UP000271974"/>
    </source>
</evidence>
<comment type="caution">
    <text evidence="2">The sequence shown here is derived from an EMBL/GenBank/DDBJ whole genome shotgun (WGS) entry which is preliminary data.</text>
</comment>